<dbReference type="InterPro" id="IPR033121">
    <property type="entry name" value="PEPTIDASE_A1"/>
</dbReference>
<evidence type="ECO:0000256" key="3">
    <source>
        <dbReference type="ARBA" id="ARBA00022525"/>
    </source>
</evidence>
<keyword evidence="7" id="KW-0378">Hydrolase</keyword>
<dbReference type="Pfam" id="PF14543">
    <property type="entry name" value="TAXi_N"/>
    <property type="match status" value="1"/>
</dbReference>
<gene>
    <name evidence="7" type="ORF">TCM_020528</name>
</gene>
<dbReference type="Gramene" id="EOY05554">
    <property type="protein sequence ID" value="EOY05554"/>
    <property type="gene ID" value="TCM_020528"/>
</dbReference>
<evidence type="ECO:0000313" key="8">
    <source>
        <dbReference type="Proteomes" id="UP000026915"/>
    </source>
</evidence>
<name>A0A061ETC4_THECC</name>
<dbReference type="GO" id="GO:0005576">
    <property type="term" value="C:extracellular region"/>
    <property type="evidence" value="ECO:0007669"/>
    <property type="project" value="UniProtKB-SubCell"/>
</dbReference>
<dbReference type="GO" id="GO:0006508">
    <property type="term" value="P:proteolysis"/>
    <property type="evidence" value="ECO:0007669"/>
    <property type="project" value="UniProtKB-KW"/>
</dbReference>
<sequence>MNLTLQVVLLLGGPGLELCPKLAASLLTPISGLHGHFDQAYGSKTCGSCFDGPKPGCNNNTCGLLPANTVTRTATGGEVAQDVVSVQSTDGKNPRKVVSVSKFLFTCGSTFLLGLAGGVKGMAGLGRTKISMSSQFAAAFSFHRKFAVCLSSSSSSNGVVFFGGGPYAFLPNNIDISKSLIDTPLILNPVSTAPAYFEGDPSSDYFIGVKGITINGKAVQLNEPLLAINKEGHGGTKISTVTPYTVMETSIYRAVVNAFIKEISKIPRVPAVAPLRACFNAKSFASTRLGPAVPQIDLVLQSKDVIWRIVGANSMVEVSNDVLCLGFVDGGLKPTTSIVIGGRQIENNLLQFDLATLRLGFSSSLLFQQTTCSNFNFASTA</sequence>
<evidence type="ECO:0000256" key="5">
    <source>
        <dbReference type="SAM" id="SignalP"/>
    </source>
</evidence>
<keyword evidence="3" id="KW-0964">Secreted</keyword>
<dbReference type="HOGENOM" id="CLU_032185_0_0_1"/>
<dbReference type="STRING" id="3641.A0A061ETC4"/>
<dbReference type="AlphaFoldDB" id="A0A061ETC4"/>
<dbReference type="PROSITE" id="PS51767">
    <property type="entry name" value="PEPTIDASE_A1"/>
    <property type="match status" value="1"/>
</dbReference>
<dbReference type="PANTHER" id="PTHR47965:SF103">
    <property type="entry name" value="EUKARYOTIC ASPARTYL PROTEASE FAMILY PROTEIN"/>
    <property type="match status" value="1"/>
</dbReference>
<protein>
    <submittedName>
        <fullName evidence="7">Eukaryotic aspartyl protease family protein, putative</fullName>
    </submittedName>
</protein>
<reference evidence="7 8" key="1">
    <citation type="journal article" date="2013" name="Genome Biol.">
        <title>The genome sequence of the most widely cultivated cacao type and its use to identify candidate genes regulating pod color.</title>
        <authorList>
            <person name="Motamayor J.C."/>
            <person name="Mockaitis K."/>
            <person name="Schmutz J."/>
            <person name="Haiminen N."/>
            <person name="Iii D.L."/>
            <person name="Cornejo O."/>
            <person name="Findley S.D."/>
            <person name="Zheng P."/>
            <person name="Utro F."/>
            <person name="Royaert S."/>
            <person name="Saski C."/>
            <person name="Jenkins J."/>
            <person name="Podicheti R."/>
            <person name="Zhao M."/>
            <person name="Scheffler B.E."/>
            <person name="Stack J.C."/>
            <person name="Feltus F.A."/>
            <person name="Mustiga G.M."/>
            <person name="Amores F."/>
            <person name="Phillips W."/>
            <person name="Marelli J.P."/>
            <person name="May G.D."/>
            <person name="Shapiro H."/>
            <person name="Ma J."/>
            <person name="Bustamante C.D."/>
            <person name="Schnell R.J."/>
            <person name="Main D."/>
            <person name="Gilbert D."/>
            <person name="Parida L."/>
            <person name="Kuhn D.N."/>
        </authorList>
    </citation>
    <scope>NUCLEOTIDE SEQUENCE [LARGE SCALE GENOMIC DNA]</scope>
    <source>
        <strain evidence="8">cv. Matina 1-6</strain>
    </source>
</reference>
<dbReference type="SUPFAM" id="SSF50630">
    <property type="entry name" value="Acid proteases"/>
    <property type="match status" value="1"/>
</dbReference>
<dbReference type="GO" id="GO:0004190">
    <property type="term" value="F:aspartic-type endopeptidase activity"/>
    <property type="evidence" value="ECO:0007669"/>
    <property type="project" value="InterPro"/>
</dbReference>
<dbReference type="InterPro" id="IPR001461">
    <property type="entry name" value="Aspartic_peptidase_A1"/>
</dbReference>
<keyword evidence="4 5" id="KW-0732">Signal</keyword>
<dbReference type="CDD" id="cd05489">
    <property type="entry name" value="xylanase_inhibitor_I_like"/>
    <property type="match status" value="1"/>
</dbReference>
<dbReference type="InterPro" id="IPR033868">
    <property type="entry name" value="Xylanase_inhibitor_I-like"/>
</dbReference>
<comment type="subcellular location">
    <subcellularLocation>
        <location evidence="1">Secreted</location>
        <location evidence="1">Extracellular space</location>
    </subcellularLocation>
</comment>
<evidence type="ECO:0000256" key="1">
    <source>
        <dbReference type="ARBA" id="ARBA00004239"/>
    </source>
</evidence>
<evidence type="ECO:0000259" key="6">
    <source>
        <dbReference type="PROSITE" id="PS51767"/>
    </source>
</evidence>
<feature type="chain" id="PRO_5001597531" evidence="5">
    <location>
        <begin position="19"/>
        <end position="381"/>
    </location>
</feature>
<dbReference type="FunCoup" id="A0A061ETC4">
    <property type="interactions" value="849"/>
</dbReference>
<evidence type="ECO:0000256" key="4">
    <source>
        <dbReference type="ARBA" id="ARBA00022729"/>
    </source>
</evidence>
<dbReference type="InterPro" id="IPR032799">
    <property type="entry name" value="TAXi_C"/>
</dbReference>
<dbReference type="InParanoid" id="A0A061ETC4"/>
<feature type="domain" description="Peptidase A1" evidence="6">
    <location>
        <begin position="1"/>
        <end position="362"/>
    </location>
</feature>
<dbReference type="InterPro" id="IPR021109">
    <property type="entry name" value="Peptidase_aspartic_dom_sf"/>
</dbReference>
<dbReference type="Pfam" id="PF14541">
    <property type="entry name" value="TAXi_C"/>
    <property type="match status" value="1"/>
</dbReference>
<dbReference type="FunFam" id="2.40.70.10:FF:000041">
    <property type="entry name" value="Basic 7S globulin"/>
    <property type="match status" value="1"/>
</dbReference>
<accession>A0A061ETC4</accession>
<dbReference type="OMA" id="LFICGSN"/>
<comment type="similarity">
    <text evidence="2">Belongs to the peptidase A1 family.</text>
</comment>
<dbReference type="InterPro" id="IPR032861">
    <property type="entry name" value="TAXi_N"/>
</dbReference>
<organism evidence="7 8">
    <name type="scientific">Theobroma cacao</name>
    <name type="common">Cacao</name>
    <name type="synonym">Cocoa</name>
    <dbReference type="NCBI Taxonomy" id="3641"/>
    <lineage>
        <taxon>Eukaryota</taxon>
        <taxon>Viridiplantae</taxon>
        <taxon>Streptophyta</taxon>
        <taxon>Embryophyta</taxon>
        <taxon>Tracheophyta</taxon>
        <taxon>Spermatophyta</taxon>
        <taxon>Magnoliopsida</taxon>
        <taxon>eudicotyledons</taxon>
        <taxon>Gunneridae</taxon>
        <taxon>Pentapetalae</taxon>
        <taxon>rosids</taxon>
        <taxon>malvids</taxon>
        <taxon>Malvales</taxon>
        <taxon>Malvaceae</taxon>
        <taxon>Byttnerioideae</taxon>
        <taxon>Theobroma</taxon>
    </lineage>
</organism>
<evidence type="ECO:0000256" key="2">
    <source>
        <dbReference type="ARBA" id="ARBA00007447"/>
    </source>
</evidence>
<dbReference type="eggNOG" id="KOG1339">
    <property type="taxonomic scope" value="Eukaryota"/>
</dbReference>
<feature type="signal peptide" evidence="5">
    <location>
        <begin position="1"/>
        <end position="18"/>
    </location>
</feature>
<dbReference type="EMBL" id="CM001882">
    <property type="protein sequence ID" value="EOY05554.1"/>
    <property type="molecule type" value="Genomic_DNA"/>
</dbReference>
<dbReference type="Proteomes" id="UP000026915">
    <property type="component" value="Chromosome 4"/>
</dbReference>
<dbReference type="Gene3D" id="2.40.70.10">
    <property type="entry name" value="Acid Proteases"/>
    <property type="match status" value="2"/>
</dbReference>
<keyword evidence="8" id="KW-1185">Reference proteome</keyword>
<evidence type="ECO:0000313" key="7">
    <source>
        <dbReference type="EMBL" id="EOY05554.1"/>
    </source>
</evidence>
<dbReference type="PANTHER" id="PTHR47965">
    <property type="entry name" value="ASPARTYL PROTEASE-RELATED"/>
    <property type="match status" value="1"/>
</dbReference>
<proteinExistence type="inferred from homology"/>
<keyword evidence="7" id="KW-0645">Protease</keyword>